<name>A0ACA9Q7R8_9GLOM</name>
<reference evidence="1" key="1">
    <citation type="submission" date="2021-06" db="EMBL/GenBank/DDBJ databases">
        <authorList>
            <person name="Kallberg Y."/>
            <person name="Tangrot J."/>
            <person name="Rosling A."/>
        </authorList>
    </citation>
    <scope>NUCLEOTIDE SEQUENCE</scope>
    <source>
        <strain evidence="1">CL356</strain>
    </source>
</reference>
<dbReference type="Proteomes" id="UP000789525">
    <property type="component" value="Unassembled WGS sequence"/>
</dbReference>
<evidence type="ECO:0000313" key="2">
    <source>
        <dbReference type="Proteomes" id="UP000789525"/>
    </source>
</evidence>
<feature type="non-terminal residue" evidence="1">
    <location>
        <position position="1"/>
    </location>
</feature>
<dbReference type="EMBL" id="CAJVPT010043657">
    <property type="protein sequence ID" value="CAG8732709.1"/>
    <property type="molecule type" value="Genomic_DNA"/>
</dbReference>
<accession>A0ACA9Q7R8</accession>
<gene>
    <name evidence="1" type="ORF">ACOLOM_LOCUS11739</name>
</gene>
<comment type="caution">
    <text evidence="1">The sequence shown here is derived from an EMBL/GenBank/DDBJ whole genome shotgun (WGS) entry which is preliminary data.</text>
</comment>
<keyword evidence="2" id="KW-1185">Reference proteome</keyword>
<evidence type="ECO:0000313" key="1">
    <source>
        <dbReference type="EMBL" id="CAG8732709.1"/>
    </source>
</evidence>
<organism evidence="1 2">
    <name type="scientific">Acaulospora colombiana</name>
    <dbReference type="NCBI Taxonomy" id="27376"/>
    <lineage>
        <taxon>Eukaryota</taxon>
        <taxon>Fungi</taxon>
        <taxon>Fungi incertae sedis</taxon>
        <taxon>Mucoromycota</taxon>
        <taxon>Glomeromycotina</taxon>
        <taxon>Glomeromycetes</taxon>
        <taxon>Diversisporales</taxon>
        <taxon>Acaulosporaceae</taxon>
        <taxon>Acaulospora</taxon>
    </lineage>
</organism>
<sequence length="42" mass="4971">AWEVEYIETVEVMWSKSLVQAELYGLELERLKSVIQRESAEK</sequence>
<protein>
    <submittedName>
        <fullName evidence="1">3909_t:CDS:1</fullName>
    </submittedName>
</protein>
<proteinExistence type="predicted"/>